<evidence type="ECO:0000256" key="2">
    <source>
        <dbReference type="ARBA" id="ARBA00022490"/>
    </source>
</evidence>
<proteinExistence type="predicted"/>
<dbReference type="GO" id="GO:0006281">
    <property type="term" value="P:DNA repair"/>
    <property type="evidence" value="ECO:0007669"/>
    <property type="project" value="InterPro"/>
</dbReference>
<name>R7S2E5_PUNST</name>
<dbReference type="GeneID" id="18877593"/>
<evidence type="ECO:0000256" key="1">
    <source>
        <dbReference type="ARBA" id="ARBA00004496"/>
    </source>
</evidence>
<evidence type="ECO:0000256" key="4">
    <source>
        <dbReference type="ARBA" id="ARBA00022759"/>
    </source>
</evidence>
<dbReference type="OMA" id="CSIHRIP"/>
<gene>
    <name evidence="7" type="ORF">PUNSTDRAFT_122855</name>
</gene>
<keyword evidence="2" id="KW-0963">Cytoplasm</keyword>
<evidence type="ECO:0000256" key="5">
    <source>
        <dbReference type="ARBA" id="ARBA00022801"/>
    </source>
</evidence>
<dbReference type="PANTHER" id="PTHR28511">
    <property type="entry name" value="ENDONUCLEASE V"/>
    <property type="match status" value="1"/>
</dbReference>
<keyword evidence="5" id="KW-0378">Hydrolase</keyword>
<sequence length="286" mass="30847">MSEHLAPSTEPVDGRPGSEDEISPTPIDPPSRAPTSTGLNHIRVHTEDINPTKLASWDATQRALLLKRTSAPLDPDSLRTVAGIDISFSLTSNRAVAALVLLPSPPSPSTPPLYTAVHRAEMREPYCAGYLAFRDVPLYTALFAMLKADRPDLYPPDVTLVDGHGVWHPRGLGVAAHLGASLDIRTVGVAKTFFALREVGIDDAVFRRIDGGGAGEVVEVRGTDGRVYGAAVRTGGSRKHVFVSEGHGVDLEGSVGVVRRCSTYRIPEPVRRADLEGRRVVREERL</sequence>
<comment type="subcellular location">
    <subcellularLocation>
        <location evidence="1">Cytoplasm</location>
    </subcellularLocation>
</comment>
<reference evidence="8" key="1">
    <citation type="journal article" date="2012" name="Science">
        <title>The Paleozoic origin of enzymatic lignin decomposition reconstructed from 31 fungal genomes.</title>
        <authorList>
            <person name="Floudas D."/>
            <person name="Binder M."/>
            <person name="Riley R."/>
            <person name="Barry K."/>
            <person name="Blanchette R.A."/>
            <person name="Henrissat B."/>
            <person name="Martinez A.T."/>
            <person name="Otillar R."/>
            <person name="Spatafora J.W."/>
            <person name="Yadav J.S."/>
            <person name="Aerts A."/>
            <person name="Benoit I."/>
            <person name="Boyd A."/>
            <person name="Carlson A."/>
            <person name="Copeland A."/>
            <person name="Coutinho P.M."/>
            <person name="de Vries R.P."/>
            <person name="Ferreira P."/>
            <person name="Findley K."/>
            <person name="Foster B."/>
            <person name="Gaskell J."/>
            <person name="Glotzer D."/>
            <person name="Gorecki P."/>
            <person name="Heitman J."/>
            <person name="Hesse C."/>
            <person name="Hori C."/>
            <person name="Igarashi K."/>
            <person name="Jurgens J.A."/>
            <person name="Kallen N."/>
            <person name="Kersten P."/>
            <person name="Kohler A."/>
            <person name="Kuees U."/>
            <person name="Kumar T.K.A."/>
            <person name="Kuo A."/>
            <person name="LaButti K."/>
            <person name="Larrondo L.F."/>
            <person name="Lindquist E."/>
            <person name="Ling A."/>
            <person name="Lombard V."/>
            <person name="Lucas S."/>
            <person name="Lundell T."/>
            <person name="Martin R."/>
            <person name="McLaughlin D.J."/>
            <person name="Morgenstern I."/>
            <person name="Morin E."/>
            <person name="Murat C."/>
            <person name="Nagy L.G."/>
            <person name="Nolan M."/>
            <person name="Ohm R.A."/>
            <person name="Patyshakuliyeva A."/>
            <person name="Rokas A."/>
            <person name="Ruiz-Duenas F.J."/>
            <person name="Sabat G."/>
            <person name="Salamov A."/>
            <person name="Samejima M."/>
            <person name="Schmutz J."/>
            <person name="Slot J.C."/>
            <person name="St John F."/>
            <person name="Stenlid J."/>
            <person name="Sun H."/>
            <person name="Sun S."/>
            <person name="Syed K."/>
            <person name="Tsang A."/>
            <person name="Wiebenga A."/>
            <person name="Young D."/>
            <person name="Pisabarro A."/>
            <person name="Eastwood D.C."/>
            <person name="Martin F."/>
            <person name="Cullen D."/>
            <person name="Grigoriev I.V."/>
            <person name="Hibbett D.S."/>
        </authorList>
    </citation>
    <scope>NUCLEOTIDE SEQUENCE [LARGE SCALE GENOMIC DNA]</scope>
    <source>
        <strain evidence="8">HHB-11173 SS5</strain>
    </source>
</reference>
<evidence type="ECO:0000256" key="6">
    <source>
        <dbReference type="SAM" id="MobiDB-lite"/>
    </source>
</evidence>
<dbReference type="OrthoDB" id="20018at2759"/>
<feature type="region of interest" description="Disordered" evidence="6">
    <location>
        <begin position="1"/>
        <end position="38"/>
    </location>
</feature>
<dbReference type="KEGG" id="psq:PUNSTDRAFT_122855"/>
<dbReference type="AlphaFoldDB" id="R7S2E5"/>
<dbReference type="Proteomes" id="UP000054196">
    <property type="component" value="Unassembled WGS sequence"/>
</dbReference>
<evidence type="ECO:0000256" key="3">
    <source>
        <dbReference type="ARBA" id="ARBA00022722"/>
    </source>
</evidence>
<evidence type="ECO:0000313" key="7">
    <source>
        <dbReference type="EMBL" id="EIN04570.1"/>
    </source>
</evidence>
<dbReference type="GO" id="GO:0016891">
    <property type="term" value="F:RNA endonuclease activity producing 5'-phosphomonoesters, hydrolytic mechanism"/>
    <property type="evidence" value="ECO:0007669"/>
    <property type="project" value="TreeGrafter"/>
</dbReference>
<dbReference type="RefSeq" id="XP_007388365.1">
    <property type="nucleotide sequence ID" value="XM_007388303.1"/>
</dbReference>
<protein>
    <recommendedName>
        <fullName evidence="9">Endonuclease V</fullName>
    </recommendedName>
</protein>
<dbReference type="CDD" id="cd06559">
    <property type="entry name" value="Endonuclease_V"/>
    <property type="match status" value="1"/>
</dbReference>
<keyword evidence="3" id="KW-0540">Nuclease</keyword>
<dbReference type="PANTHER" id="PTHR28511:SF1">
    <property type="entry name" value="ENDONUCLEASE V"/>
    <property type="match status" value="1"/>
</dbReference>
<dbReference type="eggNOG" id="KOG4417">
    <property type="taxonomic scope" value="Eukaryota"/>
</dbReference>
<dbReference type="InterPro" id="IPR007581">
    <property type="entry name" value="Endonuclease-V"/>
</dbReference>
<keyword evidence="4" id="KW-0255">Endonuclease</keyword>
<dbReference type="GO" id="GO:0005730">
    <property type="term" value="C:nucleolus"/>
    <property type="evidence" value="ECO:0007669"/>
    <property type="project" value="TreeGrafter"/>
</dbReference>
<dbReference type="GO" id="GO:0003727">
    <property type="term" value="F:single-stranded RNA binding"/>
    <property type="evidence" value="ECO:0007669"/>
    <property type="project" value="TreeGrafter"/>
</dbReference>
<evidence type="ECO:0000313" key="8">
    <source>
        <dbReference type="Proteomes" id="UP000054196"/>
    </source>
</evidence>
<dbReference type="GO" id="GO:0005737">
    <property type="term" value="C:cytoplasm"/>
    <property type="evidence" value="ECO:0007669"/>
    <property type="project" value="UniProtKB-SubCell"/>
</dbReference>
<dbReference type="EMBL" id="JH687554">
    <property type="protein sequence ID" value="EIN04570.1"/>
    <property type="molecule type" value="Genomic_DNA"/>
</dbReference>
<evidence type="ECO:0008006" key="9">
    <source>
        <dbReference type="Google" id="ProtNLM"/>
    </source>
</evidence>
<keyword evidence="8" id="KW-1185">Reference proteome</keyword>
<dbReference type="Pfam" id="PF04493">
    <property type="entry name" value="Endonuclease_5"/>
    <property type="match status" value="1"/>
</dbReference>
<dbReference type="HOGENOM" id="CLU_047631_1_1_1"/>
<organism evidence="7 8">
    <name type="scientific">Punctularia strigosozonata (strain HHB-11173)</name>
    <name type="common">White-rot fungus</name>
    <dbReference type="NCBI Taxonomy" id="741275"/>
    <lineage>
        <taxon>Eukaryota</taxon>
        <taxon>Fungi</taxon>
        <taxon>Dikarya</taxon>
        <taxon>Basidiomycota</taxon>
        <taxon>Agaricomycotina</taxon>
        <taxon>Agaricomycetes</taxon>
        <taxon>Corticiales</taxon>
        <taxon>Punctulariaceae</taxon>
        <taxon>Punctularia</taxon>
    </lineage>
</organism>
<accession>R7S2E5</accession>
<dbReference type="Gene3D" id="3.30.2170.10">
    <property type="entry name" value="archaeoglobus fulgidus dsm 4304 superfamily"/>
    <property type="match status" value="1"/>
</dbReference>